<reference evidence="1 2" key="1">
    <citation type="submission" date="2023-03" db="EMBL/GenBank/DDBJ databases">
        <title>High recombination rates correlate with genetic variation in Cardiocondyla obscurior ants.</title>
        <authorList>
            <person name="Errbii M."/>
        </authorList>
    </citation>
    <scope>NUCLEOTIDE SEQUENCE [LARGE SCALE GENOMIC DNA]</scope>
    <source>
        <strain evidence="1">Alpha-2009</strain>
        <tissue evidence="1">Whole body</tissue>
    </source>
</reference>
<dbReference type="AlphaFoldDB" id="A0AAW2EUK0"/>
<evidence type="ECO:0000313" key="1">
    <source>
        <dbReference type="EMBL" id="KAL0105901.1"/>
    </source>
</evidence>
<protein>
    <submittedName>
        <fullName evidence="1">Uncharacterized protein</fullName>
    </submittedName>
</protein>
<dbReference type="Proteomes" id="UP001430953">
    <property type="component" value="Unassembled WGS sequence"/>
</dbReference>
<comment type="caution">
    <text evidence="1">The sequence shown here is derived from an EMBL/GenBank/DDBJ whole genome shotgun (WGS) entry which is preliminary data.</text>
</comment>
<sequence length="78" mass="9247">MEHFGTRKSANDFLCFSTRAALNSKLTKYKGKISWKQRGWNRNRIIKIFGTSSHLTYYYKNKNESVEHVALIHQHCQQ</sequence>
<name>A0AAW2EUK0_9HYME</name>
<keyword evidence="2" id="KW-1185">Reference proteome</keyword>
<evidence type="ECO:0000313" key="2">
    <source>
        <dbReference type="Proteomes" id="UP001430953"/>
    </source>
</evidence>
<proteinExistence type="predicted"/>
<organism evidence="1 2">
    <name type="scientific">Cardiocondyla obscurior</name>
    <dbReference type="NCBI Taxonomy" id="286306"/>
    <lineage>
        <taxon>Eukaryota</taxon>
        <taxon>Metazoa</taxon>
        <taxon>Ecdysozoa</taxon>
        <taxon>Arthropoda</taxon>
        <taxon>Hexapoda</taxon>
        <taxon>Insecta</taxon>
        <taxon>Pterygota</taxon>
        <taxon>Neoptera</taxon>
        <taxon>Endopterygota</taxon>
        <taxon>Hymenoptera</taxon>
        <taxon>Apocrita</taxon>
        <taxon>Aculeata</taxon>
        <taxon>Formicoidea</taxon>
        <taxon>Formicidae</taxon>
        <taxon>Myrmicinae</taxon>
        <taxon>Cardiocondyla</taxon>
    </lineage>
</organism>
<accession>A0AAW2EUK0</accession>
<gene>
    <name evidence="1" type="ORF">PUN28_015966</name>
</gene>
<dbReference type="EMBL" id="JADYXP020000018">
    <property type="protein sequence ID" value="KAL0105901.1"/>
    <property type="molecule type" value="Genomic_DNA"/>
</dbReference>